<keyword evidence="3" id="KW-1185">Reference proteome</keyword>
<feature type="region of interest" description="Disordered" evidence="1">
    <location>
        <begin position="1"/>
        <end position="21"/>
    </location>
</feature>
<gene>
    <name evidence="2" type="ORF">GCM10009030_11220</name>
</gene>
<reference evidence="2" key="1">
    <citation type="journal article" date="2014" name="Int. J. Syst. Evol. Microbiol.">
        <title>Complete genome sequence of Corynebacterium casei LMG S-19264T (=DSM 44701T), isolated from a smear-ripened cheese.</title>
        <authorList>
            <consortium name="US DOE Joint Genome Institute (JGI-PGF)"/>
            <person name="Walter F."/>
            <person name="Albersmeier A."/>
            <person name="Kalinowski J."/>
            <person name="Ruckert C."/>
        </authorList>
    </citation>
    <scope>NUCLEOTIDE SEQUENCE</scope>
    <source>
        <strain evidence="2">JCM 17820</strain>
    </source>
</reference>
<dbReference type="EMBL" id="BMOU01000001">
    <property type="protein sequence ID" value="GGN89910.1"/>
    <property type="molecule type" value="Genomic_DNA"/>
</dbReference>
<name>A0A830GJD3_9EURY</name>
<evidence type="ECO:0000256" key="1">
    <source>
        <dbReference type="SAM" id="MobiDB-lite"/>
    </source>
</evidence>
<comment type="caution">
    <text evidence="2">The sequence shown here is derived from an EMBL/GenBank/DDBJ whole genome shotgun (WGS) entry which is preliminary data.</text>
</comment>
<dbReference type="AlphaFoldDB" id="A0A830GJD3"/>
<protein>
    <recommendedName>
        <fullName evidence="4">CHAT domain-containing protein</fullName>
    </recommendedName>
</protein>
<organism evidence="2 3">
    <name type="scientific">Haloarcula pellucida</name>
    <dbReference type="NCBI Taxonomy" id="1427151"/>
    <lineage>
        <taxon>Archaea</taxon>
        <taxon>Methanobacteriati</taxon>
        <taxon>Methanobacteriota</taxon>
        <taxon>Stenosarchaea group</taxon>
        <taxon>Halobacteria</taxon>
        <taxon>Halobacteriales</taxon>
        <taxon>Haloarculaceae</taxon>
        <taxon>Haloarcula</taxon>
    </lineage>
</organism>
<evidence type="ECO:0000313" key="3">
    <source>
        <dbReference type="Proteomes" id="UP000605784"/>
    </source>
</evidence>
<sequence length="690" mass="74786">MVTWGVTDASTGGTELASVSDEEPVCSTALLEQLTNRRQKSGEAIPRPTDECYSGEAAQLLVPCDDVTVTALDCNAQYTLATASELPAGSFLLSGTTETTPDAASGDPLASNALRLYVRFDGPASLRPTCDGTVLSLWESKSVTVGSRETTIGLPRVQVPETAAGLATGISYLSAAHHTTSPSRSHPNQRDHPPLLTTGETVSIPDSIAEQRPTTGIELCLPSTVESLFVAAPLAYYLGAEVCVDDRERPILTATGTDVRHEFSPLPTFQKEVASLLQQVFYLDCLVRRMSPESAPELLEACSLDRQSVRTLSPAGRLERYLSTPTETVRAAAPEWHLSTHARPSHDRARCLPFLLDKLSLVYLSEGSELDRNDLLDRTLSDAYPTRGSARQSSVLDPRGGNSRVQAWLAPGTPIDAFKTTTTAYENRYRFRDRDNDRMQVSVVLNDTQMSDEQGTVTEIYRAADLPMDVTVSESLTTVELADVFEAENDFVHFIGHCDDDGLRCPDGNLSAAELSHARTPTFFLNACGSYEEGLDLVERGAVAGAVTFNDVLDRHAAMVGTAFARLLSNGFSIQRALQLARRRIMMGHDYAVVGDGTYALLPSPTDPVVVWVQETADGYDLVCEVVTPRAGDGYALPFDGEVALNGRRTEKTVTEETLVDTLESVSVPVIFDGGFHWSRTLATRLRASA</sequence>
<feature type="region of interest" description="Disordered" evidence="1">
    <location>
        <begin position="177"/>
        <end position="200"/>
    </location>
</feature>
<accession>A0A830GJD3</accession>
<evidence type="ECO:0000313" key="2">
    <source>
        <dbReference type="EMBL" id="GGN89910.1"/>
    </source>
</evidence>
<feature type="compositionally biased region" description="Polar residues" evidence="1">
    <location>
        <begin position="177"/>
        <end position="186"/>
    </location>
</feature>
<evidence type="ECO:0008006" key="4">
    <source>
        <dbReference type="Google" id="ProtNLM"/>
    </source>
</evidence>
<reference evidence="2" key="2">
    <citation type="submission" date="2020-09" db="EMBL/GenBank/DDBJ databases">
        <authorList>
            <person name="Sun Q."/>
            <person name="Ohkuma M."/>
        </authorList>
    </citation>
    <scope>NUCLEOTIDE SEQUENCE</scope>
    <source>
        <strain evidence="2">JCM 17820</strain>
    </source>
</reference>
<proteinExistence type="predicted"/>
<dbReference type="Proteomes" id="UP000605784">
    <property type="component" value="Unassembled WGS sequence"/>
</dbReference>
<dbReference type="RefSeq" id="WP_188995356.1">
    <property type="nucleotide sequence ID" value="NZ_BMOU01000001.1"/>
</dbReference>